<proteinExistence type="predicted"/>
<reference evidence="1 2" key="1">
    <citation type="submission" date="2024-04" db="EMBL/GenBank/DDBJ databases">
        <title>Phyllosticta paracitricarpa is synonymous to the EU quarantine fungus P. citricarpa based on phylogenomic analyses.</title>
        <authorList>
            <consortium name="Lawrence Berkeley National Laboratory"/>
            <person name="Van Ingen-Buijs V.A."/>
            <person name="Van Westerhoven A.C."/>
            <person name="Haridas S."/>
            <person name="Skiadas P."/>
            <person name="Martin F."/>
            <person name="Groenewald J.Z."/>
            <person name="Crous P.W."/>
            <person name="Seidl M.F."/>
        </authorList>
    </citation>
    <scope>NUCLEOTIDE SEQUENCE [LARGE SCALE GENOMIC DNA]</scope>
    <source>
        <strain evidence="1 2">CBS 123374</strain>
    </source>
</reference>
<dbReference type="Proteomes" id="UP001492380">
    <property type="component" value="Unassembled WGS sequence"/>
</dbReference>
<name>A0ABR1Y9H9_9PEZI</name>
<gene>
    <name evidence="1" type="ORF">HDK90DRAFT_544951</name>
</gene>
<accession>A0ABR1Y9H9</accession>
<protein>
    <submittedName>
        <fullName evidence="1">Uncharacterized protein</fullName>
    </submittedName>
</protein>
<organism evidence="1 2">
    <name type="scientific">Phyllosticta capitalensis</name>
    <dbReference type="NCBI Taxonomy" id="121624"/>
    <lineage>
        <taxon>Eukaryota</taxon>
        <taxon>Fungi</taxon>
        <taxon>Dikarya</taxon>
        <taxon>Ascomycota</taxon>
        <taxon>Pezizomycotina</taxon>
        <taxon>Dothideomycetes</taxon>
        <taxon>Dothideomycetes incertae sedis</taxon>
        <taxon>Botryosphaeriales</taxon>
        <taxon>Phyllostictaceae</taxon>
        <taxon>Phyllosticta</taxon>
    </lineage>
</organism>
<sequence length="347" mass="40330">MFSSDFGNTPLWERASSQASAFRADNHVSAYFSFDDDPSIRLLNSSTQHLYSQHRVKRLFSRRPSNHLYLDMAEHDAHDESFNQFFDDIIFQSPDTLQATVAPEALEVPNFPDTPQALVAPEVPKAPINGEALMERFRNNPKDDPLLLEWYMETETPDEMKELVDQVLKSKAGFAFGRQHVERICSIIKRDLAAHGSFHEAFIWAIWWNLLAPTSHLHSCMCQITARYLRPPRCPHFRETPRPHNSHLNLRGMLMQVLEGVWDHWMRTCTFKFPPSEHPLYLDCVAENARRVIEWHRLHGEWRAGWIFYNDEIECKECANAAFRGTTHNFFHVWPGFQPPPVQPPPG</sequence>
<comment type="caution">
    <text evidence="1">The sequence shown here is derived from an EMBL/GenBank/DDBJ whole genome shotgun (WGS) entry which is preliminary data.</text>
</comment>
<evidence type="ECO:0000313" key="2">
    <source>
        <dbReference type="Proteomes" id="UP001492380"/>
    </source>
</evidence>
<dbReference type="EMBL" id="JBBWRZ010000014">
    <property type="protein sequence ID" value="KAK8223323.1"/>
    <property type="molecule type" value="Genomic_DNA"/>
</dbReference>
<keyword evidence="2" id="KW-1185">Reference proteome</keyword>
<evidence type="ECO:0000313" key="1">
    <source>
        <dbReference type="EMBL" id="KAK8223323.1"/>
    </source>
</evidence>